<evidence type="ECO:0000313" key="3">
    <source>
        <dbReference type="EMBL" id="MVW63203.1"/>
    </source>
</evidence>
<name>A0A7X3G3Z1_9BURK</name>
<comment type="caution">
    <text evidence="3">The sequence shown here is derived from an EMBL/GenBank/DDBJ whole genome shotgun (WGS) entry which is preliminary data.</text>
</comment>
<dbReference type="Gene3D" id="2.60.220.20">
    <property type="entry name" value="putative beta-Galactosidase from caulobacter crescentus"/>
    <property type="match status" value="1"/>
</dbReference>
<accession>A0A7X3G3Z1</accession>
<protein>
    <submittedName>
        <fullName evidence="3">Beta-galactosidase</fullName>
    </submittedName>
</protein>
<feature type="chain" id="PRO_5031519437" evidence="1">
    <location>
        <begin position="20"/>
        <end position="546"/>
    </location>
</feature>
<gene>
    <name evidence="3" type="ORF">GPY61_25095</name>
</gene>
<dbReference type="InterPro" id="IPR040719">
    <property type="entry name" value="DUF5597"/>
</dbReference>
<dbReference type="AlphaFoldDB" id="A0A7X3G3Z1"/>
<dbReference type="Pfam" id="PF18120">
    <property type="entry name" value="DUF5597"/>
    <property type="match status" value="1"/>
</dbReference>
<feature type="signal peptide" evidence="1">
    <location>
        <begin position="1"/>
        <end position="19"/>
    </location>
</feature>
<dbReference type="SUPFAM" id="SSF51445">
    <property type="entry name" value="(Trans)glycosidases"/>
    <property type="match status" value="1"/>
</dbReference>
<dbReference type="InterPro" id="IPR017853">
    <property type="entry name" value="GH"/>
</dbReference>
<dbReference type="FunFam" id="3.20.20.80:FF:000135">
    <property type="entry name" value="Beta-galactosidase, putative, bgl35A"/>
    <property type="match status" value="1"/>
</dbReference>
<proteinExistence type="predicted"/>
<dbReference type="Proteomes" id="UP000443353">
    <property type="component" value="Unassembled WGS sequence"/>
</dbReference>
<evidence type="ECO:0000313" key="4">
    <source>
        <dbReference type="Proteomes" id="UP000443353"/>
    </source>
</evidence>
<keyword evidence="1" id="KW-0732">Signal</keyword>
<sequence>MKRTLAGLLLSALAWSAQGADIVLDAPLPRIVHKDGRHALLVDGKPFFMLGAQVNNSSAWPAQMPLVWPAIDKLGANTLEVPIAWEQIETKPGVFDFGYLDLLLAQARTHNVRLVLLWFGAWKNNGPSYTPAWIKLDNARYPRVVDAKGELRDSLSPVFPATLDADRNAFVALMRHIRAKDPQRTVIMVQIENETGTYGSARDHSPEANRLFAGPVPVPLLTTRGRTGGTWTEVFGKEADEAFHAWYIARFADAVAAAGKAELDLPMYVNVALRDPFKPQDPTSYSAGGPTDNVIDVWKAGAPHIDVIGPDIYFPETPTYHAVLKLYDRPDNPLFVPETGHTFAYARYLFDVMGRRGIGFSPFGVDFTKEANDPAAIPKSAWDMLEPFASNYRLVAPIMRIWARQAFEGQVWGASEPDDRKPVDLDLGNWKARVHYDKGTFGASDWTWMKPRPANPQGPEGGVLVAALGPDEYLVTGRMARIDFTAPEGSGKRAMLARVEEGRYDDAGNWVLHHVWNGDQTDYGLNFTTVPRVLKVKLGSYPARQP</sequence>
<organism evidence="3 4">
    <name type="scientific">Massilia cellulosiltytica</name>
    <dbReference type="NCBI Taxonomy" id="2683234"/>
    <lineage>
        <taxon>Bacteria</taxon>
        <taxon>Pseudomonadati</taxon>
        <taxon>Pseudomonadota</taxon>
        <taxon>Betaproteobacteria</taxon>
        <taxon>Burkholderiales</taxon>
        <taxon>Oxalobacteraceae</taxon>
        <taxon>Telluria group</taxon>
        <taxon>Massilia</taxon>
    </lineage>
</organism>
<evidence type="ECO:0000256" key="1">
    <source>
        <dbReference type="SAM" id="SignalP"/>
    </source>
</evidence>
<keyword evidence="4" id="KW-1185">Reference proteome</keyword>
<reference evidence="3 4" key="1">
    <citation type="submission" date="2019-12" db="EMBL/GenBank/DDBJ databases">
        <authorList>
            <person name="Li C."/>
            <person name="Zhao J."/>
        </authorList>
    </citation>
    <scope>NUCLEOTIDE SEQUENCE [LARGE SCALE GENOMIC DNA]</scope>
    <source>
        <strain evidence="3 4">NEAU-DD11</strain>
    </source>
</reference>
<dbReference type="Gene3D" id="3.20.20.80">
    <property type="entry name" value="Glycosidases"/>
    <property type="match status" value="1"/>
</dbReference>
<feature type="domain" description="DUF5597" evidence="2">
    <location>
        <begin position="388"/>
        <end position="527"/>
    </location>
</feature>
<dbReference type="RefSeq" id="WP_160410239.1">
    <property type="nucleotide sequence ID" value="NZ_WSES01000008.1"/>
</dbReference>
<dbReference type="EMBL" id="WSES01000008">
    <property type="protein sequence ID" value="MVW63203.1"/>
    <property type="molecule type" value="Genomic_DNA"/>
</dbReference>
<evidence type="ECO:0000259" key="2">
    <source>
        <dbReference type="Pfam" id="PF18120"/>
    </source>
</evidence>